<organism evidence="1 2">
    <name type="scientific">Faecalitalea cylindroides ATCC 27803</name>
    <dbReference type="NCBI Taxonomy" id="649755"/>
    <lineage>
        <taxon>Bacteria</taxon>
        <taxon>Bacillati</taxon>
        <taxon>Bacillota</taxon>
        <taxon>Erysipelotrichia</taxon>
        <taxon>Erysipelotrichales</taxon>
        <taxon>Erysipelotrichaceae</taxon>
        <taxon>Faecalitalea</taxon>
    </lineage>
</organism>
<dbReference type="Gene3D" id="3.90.190.20">
    <property type="entry name" value="Mur ligase, C-terminal domain"/>
    <property type="match status" value="1"/>
</dbReference>
<dbReference type="InterPro" id="IPR036615">
    <property type="entry name" value="Mur_ligase_C_dom_sf"/>
</dbReference>
<dbReference type="GO" id="GO:0016881">
    <property type="term" value="F:acid-amino acid ligase activity"/>
    <property type="evidence" value="ECO:0007669"/>
    <property type="project" value="InterPro"/>
</dbReference>
<protein>
    <submittedName>
        <fullName evidence="1">Uncharacterized protein</fullName>
    </submittedName>
</protein>
<evidence type="ECO:0000313" key="1">
    <source>
        <dbReference type="EMBL" id="ERK41430.1"/>
    </source>
</evidence>
<sequence>DRYSRLQYFLDEFAESLNTADQVCLCDFPKNAKREDDTITVTIQDLLDRCPNSILLDIDQKSAEALKEMAPAVYVFMSSKDIYLLKDMLKEIL</sequence>
<proteinExistence type="predicted"/>
<reference evidence="1 2" key="1">
    <citation type="submission" date="2013-06" db="EMBL/GenBank/DDBJ databases">
        <authorList>
            <person name="Weinstock G."/>
            <person name="Sodergren E."/>
            <person name="Lobos E.A."/>
            <person name="Fulton L."/>
            <person name="Fulton R."/>
            <person name="Courtney L."/>
            <person name="Fronick C."/>
            <person name="O'Laughlin M."/>
            <person name="Godfrey J."/>
            <person name="Wilson R.M."/>
            <person name="Miner T."/>
            <person name="Farmer C."/>
            <person name="Delehaunty K."/>
            <person name="Cordes M."/>
            <person name="Minx P."/>
            <person name="Tomlinson C."/>
            <person name="Chen J."/>
            <person name="Wollam A."/>
            <person name="Pepin K.H."/>
            <person name="Bhonagiri V."/>
            <person name="Zhang X."/>
            <person name="Warren W."/>
            <person name="Mitreva M."/>
            <person name="Mardis E.R."/>
            <person name="Wilson R.K."/>
        </authorList>
    </citation>
    <scope>NUCLEOTIDE SEQUENCE [LARGE SCALE GENOMIC DNA]</scope>
    <source>
        <strain evidence="1 2">ATCC 27803</strain>
    </source>
</reference>
<dbReference type="SUPFAM" id="SSF53244">
    <property type="entry name" value="MurD-like peptide ligases, peptide-binding domain"/>
    <property type="match status" value="1"/>
</dbReference>
<dbReference type="HOGENOM" id="CLU_2391114_0_0_9"/>
<accession>U2NTU0</accession>
<name>U2NTU0_9FIRM</name>
<comment type="caution">
    <text evidence="1">The sequence shown here is derived from an EMBL/GenBank/DDBJ whole genome shotgun (WGS) entry which is preliminary data.</text>
</comment>
<dbReference type="EMBL" id="AWVI01000110">
    <property type="protein sequence ID" value="ERK41430.1"/>
    <property type="molecule type" value="Genomic_DNA"/>
</dbReference>
<dbReference type="AlphaFoldDB" id="U2NTU0"/>
<gene>
    <name evidence="1" type="ORF">HMPREF0367_01950</name>
</gene>
<evidence type="ECO:0000313" key="2">
    <source>
        <dbReference type="Proteomes" id="UP000016658"/>
    </source>
</evidence>
<feature type="non-terminal residue" evidence="1">
    <location>
        <position position="1"/>
    </location>
</feature>
<dbReference type="Proteomes" id="UP000016658">
    <property type="component" value="Unassembled WGS sequence"/>
</dbReference>